<dbReference type="AlphaFoldDB" id="A0A6A6H3L9"/>
<dbReference type="GO" id="GO:0032259">
    <property type="term" value="P:methylation"/>
    <property type="evidence" value="ECO:0007669"/>
    <property type="project" value="UniProtKB-KW"/>
</dbReference>
<dbReference type="GO" id="GO:0008168">
    <property type="term" value="F:methyltransferase activity"/>
    <property type="evidence" value="ECO:0007669"/>
    <property type="project" value="UniProtKB-KW"/>
</dbReference>
<keyword evidence="4" id="KW-1185">Reference proteome</keyword>
<evidence type="ECO:0000313" key="4">
    <source>
        <dbReference type="Proteomes" id="UP000800092"/>
    </source>
</evidence>
<dbReference type="PANTHER" id="PTHR34598:SF3">
    <property type="entry name" value="OXIDOREDUCTASE AN1597"/>
    <property type="match status" value="1"/>
</dbReference>
<keyword evidence="3" id="KW-0808">Transferase</keyword>
<reference evidence="3" key="1">
    <citation type="journal article" date="2020" name="Stud. Mycol.">
        <title>101 Dothideomycetes genomes: a test case for predicting lifestyles and emergence of pathogens.</title>
        <authorList>
            <person name="Haridas S."/>
            <person name="Albert R."/>
            <person name="Binder M."/>
            <person name="Bloem J."/>
            <person name="Labutti K."/>
            <person name="Salamov A."/>
            <person name="Andreopoulos B."/>
            <person name="Baker S."/>
            <person name="Barry K."/>
            <person name="Bills G."/>
            <person name="Bluhm B."/>
            <person name="Cannon C."/>
            <person name="Castanera R."/>
            <person name="Culley D."/>
            <person name="Daum C."/>
            <person name="Ezra D."/>
            <person name="Gonzalez J."/>
            <person name="Henrissat B."/>
            <person name="Kuo A."/>
            <person name="Liang C."/>
            <person name="Lipzen A."/>
            <person name="Lutzoni F."/>
            <person name="Magnuson J."/>
            <person name="Mondo S."/>
            <person name="Nolan M."/>
            <person name="Ohm R."/>
            <person name="Pangilinan J."/>
            <person name="Park H.-J."/>
            <person name="Ramirez L."/>
            <person name="Alfaro M."/>
            <person name="Sun H."/>
            <person name="Tritt A."/>
            <person name="Yoshinaga Y."/>
            <person name="Zwiers L.-H."/>
            <person name="Turgeon B."/>
            <person name="Goodwin S."/>
            <person name="Spatafora J."/>
            <person name="Crous P."/>
            <person name="Grigoriev I."/>
        </authorList>
    </citation>
    <scope>NUCLEOTIDE SEQUENCE</scope>
    <source>
        <strain evidence="3">Tuck. ex Michener</strain>
    </source>
</reference>
<organism evidence="3 4">
    <name type="scientific">Viridothelium virens</name>
    <name type="common">Speckled blister lichen</name>
    <name type="synonym">Trypethelium virens</name>
    <dbReference type="NCBI Taxonomy" id="1048519"/>
    <lineage>
        <taxon>Eukaryota</taxon>
        <taxon>Fungi</taxon>
        <taxon>Dikarya</taxon>
        <taxon>Ascomycota</taxon>
        <taxon>Pezizomycotina</taxon>
        <taxon>Dothideomycetes</taxon>
        <taxon>Dothideomycetes incertae sedis</taxon>
        <taxon>Trypetheliales</taxon>
        <taxon>Trypetheliaceae</taxon>
        <taxon>Viridothelium</taxon>
    </lineage>
</organism>
<sequence>MEYEMIEIPVTDMRGSENLFNLDEHGFAIFKVDAGLSYDDYHNSEQLSKFFRKLEAVLKDHLGVSRVDVFRHGMRKRDERWPTPKWHTYTHEQPTTVVHIDAAPEGTRDEIRRQLDEDADELLKRRYQWFNFWKPLKGPVNDWPLLLCDASTVDRRKDIEVADLLYPDYATENSQLYCSTAYKWYYLSNQTVDEVLVFKQMDSLEGSYPGVPHCSCENPLTPKGEAPRESIEVRAMAYYDS</sequence>
<dbReference type="PANTHER" id="PTHR34598">
    <property type="entry name" value="BLL6449 PROTEIN"/>
    <property type="match status" value="1"/>
</dbReference>
<protein>
    <submittedName>
        <fullName evidence="3">Putative CmcJ-like methyltransferase</fullName>
    </submittedName>
</protein>
<evidence type="ECO:0000256" key="2">
    <source>
        <dbReference type="ARBA" id="ARBA00023604"/>
    </source>
</evidence>
<dbReference type="EMBL" id="ML991814">
    <property type="protein sequence ID" value="KAF2232582.1"/>
    <property type="molecule type" value="Genomic_DNA"/>
</dbReference>
<evidence type="ECO:0000256" key="1">
    <source>
        <dbReference type="ARBA" id="ARBA00023002"/>
    </source>
</evidence>
<dbReference type="GO" id="GO:0016491">
    <property type="term" value="F:oxidoreductase activity"/>
    <property type="evidence" value="ECO:0007669"/>
    <property type="project" value="UniProtKB-KW"/>
</dbReference>
<dbReference type="OrthoDB" id="412788at2759"/>
<keyword evidence="3" id="KW-0489">Methyltransferase</keyword>
<comment type="similarity">
    <text evidence="2">Belongs to the asaB hydroxylase/desaturase family.</text>
</comment>
<accession>A0A6A6H3L9</accession>
<dbReference type="NCBIfam" id="NF041278">
    <property type="entry name" value="CmcJ_NvfI_EfuI"/>
    <property type="match status" value="1"/>
</dbReference>
<gene>
    <name evidence="3" type="ORF">EV356DRAFT_505109</name>
</gene>
<name>A0A6A6H3L9_VIRVR</name>
<keyword evidence="1" id="KW-0560">Oxidoreductase</keyword>
<evidence type="ECO:0000313" key="3">
    <source>
        <dbReference type="EMBL" id="KAF2232582.1"/>
    </source>
</evidence>
<dbReference type="Proteomes" id="UP000800092">
    <property type="component" value="Unassembled WGS sequence"/>
</dbReference>
<proteinExistence type="inferred from homology"/>
<dbReference type="InterPro" id="IPR044053">
    <property type="entry name" value="AsaB-like"/>
</dbReference>